<dbReference type="AlphaFoldDB" id="A0A835SDP9"/>
<feature type="region of interest" description="Disordered" evidence="1">
    <location>
        <begin position="312"/>
        <end position="352"/>
    </location>
</feature>
<keyword evidence="4" id="KW-1185">Reference proteome</keyword>
<name>A0A835SDP9_CHLIN</name>
<feature type="compositionally biased region" description="Gly residues" evidence="1">
    <location>
        <begin position="622"/>
        <end position="634"/>
    </location>
</feature>
<keyword evidence="2" id="KW-0472">Membrane</keyword>
<feature type="region of interest" description="Disordered" evidence="1">
    <location>
        <begin position="676"/>
        <end position="766"/>
    </location>
</feature>
<feature type="transmembrane region" description="Helical" evidence="2">
    <location>
        <begin position="35"/>
        <end position="61"/>
    </location>
</feature>
<feature type="region of interest" description="Disordered" evidence="1">
    <location>
        <begin position="607"/>
        <end position="636"/>
    </location>
</feature>
<feature type="region of interest" description="Disordered" evidence="1">
    <location>
        <begin position="1049"/>
        <end position="1069"/>
    </location>
</feature>
<dbReference type="EMBL" id="JAEHOC010000092">
    <property type="protein sequence ID" value="KAG2422837.1"/>
    <property type="molecule type" value="Genomic_DNA"/>
</dbReference>
<dbReference type="Proteomes" id="UP000650467">
    <property type="component" value="Unassembled WGS sequence"/>
</dbReference>
<dbReference type="PANTHER" id="PTHR12393:SF6">
    <property type="entry name" value="SPHINGOMYELIN PHOSPHODIESTERASE 2"/>
    <property type="match status" value="1"/>
</dbReference>
<feature type="compositionally biased region" description="Low complexity" evidence="1">
    <location>
        <begin position="1050"/>
        <end position="1064"/>
    </location>
</feature>
<feature type="region of interest" description="Disordered" evidence="1">
    <location>
        <begin position="361"/>
        <end position="380"/>
    </location>
</feature>
<dbReference type="GO" id="GO:0016020">
    <property type="term" value="C:membrane"/>
    <property type="evidence" value="ECO:0007669"/>
    <property type="project" value="TreeGrafter"/>
</dbReference>
<dbReference type="GO" id="GO:0004620">
    <property type="term" value="F:phospholipase activity"/>
    <property type="evidence" value="ECO:0007669"/>
    <property type="project" value="TreeGrafter"/>
</dbReference>
<proteinExistence type="predicted"/>
<keyword evidence="2" id="KW-1133">Transmembrane helix</keyword>
<dbReference type="GO" id="GO:0071944">
    <property type="term" value="C:cell periphery"/>
    <property type="evidence" value="ECO:0007669"/>
    <property type="project" value="TreeGrafter"/>
</dbReference>
<feature type="transmembrane region" description="Helical" evidence="2">
    <location>
        <begin position="6"/>
        <end position="28"/>
    </location>
</feature>
<reference evidence="3" key="1">
    <citation type="journal article" date="2020" name="bioRxiv">
        <title>Comparative genomics of Chlamydomonas.</title>
        <authorList>
            <person name="Craig R.J."/>
            <person name="Hasan A.R."/>
            <person name="Ness R.W."/>
            <person name="Keightley P.D."/>
        </authorList>
    </citation>
    <scope>NUCLEOTIDE SEQUENCE</scope>
    <source>
        <strain evidence="3">SAG 7.73</strain>
    </source>
</reference>
<protein>
    <submittedName>
        <fullName evidence="3">Uncharacterized protein</fullName>
    </submittedName>
</protein>
<feature type="compositionally biased region" description="Pro residues" evidence="1">
    <location>
        <begin position="957"/>
        <end position="971"/>
    </location>
</feature>
<accession>A0A835SDP9</accession>
<feature type="region of interest" description="Disordered" evidence="1">
    <location>
        <begin position="957"/>
        <end position="977"/>
    </location>
</feature>
<evidence type="ECO:0000313" key="4">
    <source>
        <dbReference type="Proteomes" id="UP000650467"/>
    </source>
</evidence>
<dbReference type="PANTHER" id="PTHR12393">
    <property type="entry name" value="SPHINGOMYELIN PHOSPHODIESTERASE RELATED"/>
    <property type="match status" value="1"/>
</dbReference>
<evidence type="ECO:0000313" key="3">
    <source>
        <dbReference type="EMBL" id="KAG2422837.1"/>
    </source>
</evidence>
<gene>
    <name evidence="3" type="ORF">HXX76_011652</name>
</gene>
<keyword evidence="2" id="KW-0812">Transmembrane</keyword>
<dbReference type="GO" id="GO:0046513">
    <property type="term" value="P:ceramide biosynthetic process"/>
    <property type="evidence" value="ECO:0007669"/>
    <property type="project" value="TreeGrafter"/>
</dbReference>
<dbReference type="GO" id="GO:0005783">
    <property type="term" value="C:endoplasmic reticulum"/>
    <property type="evidence" value="ECO:0007669"/>
    <property type="project" value="TreeGrafter"/>
</dbReference>
<sequence length="1260" mass="126136">MIFVGIALMVVLGAGAIFGLALGVWLCFTAWLAAAFALAAGCAAAGLLATQFAVLAVAGLARHLVPRGLRAAVAADAASIATYASTNLWPAAANAANATATDADGHATAGPKALAAPAGAAAGRGGRGPTAAIGAAAGAAAPATPAAPSSPAAVAAADHTAAAAAVALAPPPPALLDSYSHLFDNPVGFVNDGGGGSGGSGGGGGGGDAAQDALRLRVAAAAGGHAHELAWLEAEAFTTGGGGGLLPDGLASLAGLVLQRGFRLSGVAPAAAAAAAAPPAAAACFAYMAAAAGAGGHVALLDCLTAAQPPAQPPALPAMQPTQPPGTEARRQPRAIPSAAPAPPAPPAGPYAKWTRQPELAVRRQQHQEPNLAASRRLSSAAAPPAAPAVPAAAAPAAAVPVAEAAAPAATATEAAAAAAPAVRAGPEVATRRGWCHWPVVLMAAAGADTPDWAAKVLCGFGCSCSSRGSRSSAAASAPSDAVAARNAGLRWAAEHVQRLDLDLPLRRLERPAAAAAAAAKSRTAPAAGVMREGGDSALDAVEDGDEEERAWVEALASAAGASVGIVLSLEAAAWRAVATTAARHGSDLPLLRLLLRRAGGGVLRAAASFRPPGRRRSTDPGSGGAGGGGGADCEGGARAAAAVAAEAWRRRRRMRWLVPQQLAGLGRRAAAAAAAAVVEPQQRRRRRHTSARTLPSAPPPPPWPLAAVNSRRARPSPPASTSGLPVPGSHCGDGVRDVWGEDEDSAPDIGVGGEGPGMPRAAAGGAVAAQPRSIACEDADLKPDRAQQPWPGPAFVAHWGRREPWRTLTLPRRRLLLCLAASSGHAASLDAALAHCGCTLTPEVLTAAAAAGNAAGCERLLGAGCGVDSRTVKAAAEAGHLPVLQLLEQNTHIQNERIVFAEVSAEGACAGGHANILAWVQRAHGYRPRHTDAAAAARAGQVAMLELLLPLPLVAPLPPPQQHESPPAPAPATAAAGDGDCFRLDHGLLWGSDAVAAAEAGDALGTGEFIRRADRRLRLLLAINRGCPVEVLQRLYEPLSRSWLPGRPPEGAAAAAQTAAAAAPGGGAAGGEPDGWCSKLLPSALGSPTSCWAAKLDFLLAAWGPAVTEKLAREETVRDEAVRAASITLDCLQRLQWLRSHGVQFSARAAASVGLRGHAEALAYLRDEAALSPGPEPMLLYLAEAAEPVAEPRRGAAVDLAAVAEGGSEEALDWAAAELEAEGGALQPLSHDNARRLTYRGNTATLTWLRSRGLLPPGL</sequence>
<dbReference type="OrthoDB" id="125991at2759"/>
<evidence type="ECO:0000256" key="2">
    <source>
        <dbReference type="SAM" id="Phobius"/>
    </source>
</evidence>
<comment type="caution">
    <text evidence="3">The sequence shown here is derived from an EMBL/GenBank/DDBJ whole genome shotgun (WGS) entry which is preliminary data.</text>
</comment>
<dbReference type="GO" id="GO:0030149">
    <property type="term" value="P:sphingolipid catabolic process"/>
    <property type="evidence" value="ECO:0007669"/>
    <property type="project" value="TreeGrafter"/>
</dbReference>
<evidence type="ECO:0000256" key="1">
    <source>
        <dbReference type="SAM" id="MobiDB-lite"/>
    </source>
</evidence>
<organism evidence="3 4">
    <name type="scientific">Chlamydomonas incerta</name>
    <dbReference type="NCBI Taxonomy" id="51695"/>
    <lineage>
        <taxon>Eukaryota</taxon>
        <taxon>Viridiplantae</taxon>
        <taxon>Chlorophyta</taxon>
        <taxon>core chlorophytes</taxon>
        <taxon>Chlorophyceae</taxon>
        <taxon>CS clade</taxon>
        <taxon>Chlamydomonadales</taxon>
        <taxon>Chlamydomonadaceae</taxon>
        <taxon>Chlamydomonas</taxon>
    </lineage>
</organism>
<feature type="compositionally biased region" description="Pro residues" evidence="1">
    <location>
        <begin position="340"/>
        <end position="349"/>
    </location>
</feature>